<dbReference type="Proteomes" id="UP000013750">
    <property type="component" value="Unassembled WGS sequence"/>
</dbReference>
<dbReference type="EMBL" id="AJDQ01000004">
    <property type="protein sequence ID" value="EOI57927.1"/>
    <property type="molecule type" value="Genomic_DNA"/>
</dbReference>
<dbReference type="Pfam" id="PF10078">
    <property type="entry name" value="DUF2316"/>
    <property type="match status" value="1"/>
</dbReference>
<reference evidence="2 4" key="2">
    <citation type="submission" date="2013-03" db="EMBL/GenBank/DDBJ databases">
        <title>The Genome Sequence of Enterococcus gilvus ATCC BAA-350 (PacBio/Illumina hybrid assembly).</title>
        <authorList>
            <consortium name="The Broad Institute Genomics Platform"/>
            <consortium name="The Broad Institute Genome Sequencing Center for Infectious Disease"/>
            <person name="Earl A."/>
            <person name="Russ C."/>
            <person name="Gilmore M."/>
            <person name="Surin D."/>
            <person name="Walker B."/>
            <person name="Young S."/>
            <person name="Zeng Q."/>
            <person name="Gargeya S."/>
            <person name="Fitzgerald M."/>
            <person name="Haas B."/>
            <person name="Abouelleil A."/>
            <person name="Allen A.W."/>
            <person name="Alvarado L."/>
            <person name="Arachchi H.M."/>
            <person name="Berlin A.M."/>
            <person name="Chapman S.B."/>
            <person name="Gainer-Dewar J."/>
            <person name="Goldberg J."/>
            <person name="Griggs A."/>
            <person name="Gujja S."/>
            <person name="Hansen M."/>
            <person name="Howarth C."/>
            <person name="Imamovic A."/>
            <person name="Ireland A."/>
            <person name="Larimer J."/>
            <person name="McCowan C."/>
            <person name="Murphy C."/>
            <person name="Pearson M."/>
            <person name="Poon T.W."/>
            <person name="Priest M."/>
            <person name="Roberts A."/>
            <person name="Saif S."/>
            <person name="Shea T."/>
            <person name="Sisk P."/>
            <person name="Sykes S."/>
            <person name="Wortman J."/>
            <person name="Nusbaum C."/>
            <person name="Birren B."/>
        </authorList>
    </citation>
    <scope>NUCLEOTIDE SEQUENCE [LARGE SCALE GENOMIC DNA]</scope>
    <source>
        <strain evidence="2 4">ATCC BAA-350</strain>
    </source>
</reference>
<gene>
    <name evidence="2" type="ORF">I592_03459</name>
    <name evidence="1" type="ORF">UKC_00902</name>
</gene>
<reference evidence="1 3" key="1">
    <citation type="submission" date="2013-02" db="EMBL/GenBank/DDBJ databases">
        <title>The Genome Sequence of Enterococcus gilvus ATCC BAA-350.</title>
        <authorList>
            <consortium name="The Broad Institute Genome Sequencing Platform"/>
            <consortium name="The Broad Institute Genome Sequencing Center for Infectious Disease"/>
            <person name="Earl A.M."/>
            <person name="Gilmore M.S."/>
            <person name="Lebreton F."/>
            <person name="Walker B."/>
            <person name="Young S.K."/>
            <person name="Zeng Q."/>
            <person name="Gargeya S."/>
            <person name="Fitzgerald M."/>
            <person name="Haas B."/>
            <person name="Abouelleil A."/>
            <person name="Alvarado L."/>
            <person name="Arachchi H.M."/>
            <person name="Berlin A.M."/>
            <person name="Chapman S.B."/>
            <person name="Dewar J."/>
            <person name="Goldberg J."/>
            <person name="Griggs A."/>
            <person name="Gujja S."/>
            <person name="Hansen M."/>
            <person name="Howarth C."/>
            <person name="Imamovic A."/>
            <person name="Larimer J."/>
            <person name="McCowan C."/>
            <person name="Murphy C."/>
            <person name="Neiman D."/>
            <person name="Pearson M."/>
            <person name="Priest M."/>
            <person name="Roberts A."/>
            <person name="Saif S."/>
            <person name="Shea T."/>
            <person name="Sisk P."/>
            <person name="Sykes S."/>
            <person name="Wortman J."/>
            <person name="Nusbaum C."/>
            <person name="Birren B."/>
        </authorList>
    </citation>
    <scope>NUCLEOTIDE SEQUENCE [LARGE SCALE GENOMIC DNA]</scope>
    <source>
        <strain evidence="1 3">ATCC BAA-350</strain>
    </source>
</reference>
<proteinExistence type="predicted"/>
<name>R2Y6C9_9ENTE</name>
<accession>R2Y6C9</accession>
<dbReference type="InterPro" id="IPR018757">
    <property type="entry name" value="DUF2316"/>
</dbReference>
<dbReference type="InterPro" id="IPR010982">
    <property type="entry name" value="Lambda_DNA-bd_dom_sf"/>
</dbReference>
<evidence type="ECO:0000313" key="3">
    <source>
        <dbReference type="Proteomes" id="UP000013750"/>
    </source>
</evidence>
<keyword evidence="4" id="KW-1185">Reference proteome</keyword>
<evidence type="ECO:0000313" key="2">
    <source>
        <dbReference type="EMBL" id="EOW79319.1"/>
    </source>
</evidence>
<sequence length="99" mass="11603">MSLTPQEMQHTKEEFKENVERTGLSLEQIAADLHTTPQTIENILTLDVSHIEDPWILKNYLEETLKKQGKAAVSFTALTGDHHRYWFLNSRRIDKKKLR</sequence>
<comment type="caution">
    <text evidence="1">The sequence shown here is derived from an EMBL/GenBank/DDBJ whole genome shotgun (WGS) entry which is preliminary data.</text>
</comment>
<evidence type="ECO:0000313" key="4">
    <source>
        <dbReference type="Proteomes" id="UP000014160"/>
    </source>
</evidence>
<organism evidence="1 3">
    <name type="scientific">Enterococcus gilvus ATCC BAA-350</name>
    <dbReference type="NCBI Taxonomy" id="1158614"/>
    <lineage>
        <taxon>Bacteria</taxon>
        <taxon>Bacillati</taxon>
        <taxon>Bacillota</taxon>
        <taxon>Bacilli</taxon>
        <taxon>Lactobacillales</taxon>
        <taxon>Enterococcaceae</taxon>
        <taxon>Enterococcus</taxon>
    </lineage>
</organism>
<dbReference type="Gene3D" id="1.10.260.40">
    <property type="entry name" value="lambda repressor-like DNA-binding domains"/>
    <property type="match status" value="1"/>
</dbReference>
<dbReference type="EMBL" id="ASWH01000002">
    <property type="protein sequence ID" value="EOW79319.1"/>
    <property type="molecule type" value="Genomic_DNA"/>
</dbReference>
<dbReference type="AlphaFoldDB" id="R2Y6C9"/>
<dbReference type="eggNOG" id="COG4367">
    <property type="taxonomic scope" value="Bacteria"/>
</dbReference>
<dbReference type="RefSeq" id="WP_010779351.1">
    <property type="nucleotide sequence ID" value="NZ_ASWH01000002.1"/>
</dbReference>
<evidence type="ECO:0008006" key="5">
    <source>
        <dbReference type="Google" id="ProtNLM"/>
    </source>
</evidence>
<dbReference type="HOGENOM" id="CLU_163224_1_0_9"/>
<dbReference type="OrthoDB" id="3233189at2"/>
<dbReference type="GO" id="GO:0003677">
    <property type="term" value="F:DNA binding"/>
    <property type="evidence" value="ECO:0007669"/>
    <property type="project" value="InterPro"/>
</dbReference>
<dbReference type="Proteomes" id="UP000014160">
    <property type="component" value="Unassembled WGS sequence"/>
</dbReference>
<dbReference type="PATRIC" id="fig|1158614.3.peg.931"/>
<protein>
    <recommendedName>
        <fullName evidence="5">DUF2316 family protein</fullName>
    </recommendedName>
</protein>
<evidence type="ECO:0000313" key="1">
    <source>
        <dbReference type="EMBL" id="EOI57927.1"/>
    </source>
</evidence>